<dbReference type="InParanoid" id="A0A5J5ETC3"/>
<comment type="caution">
    <text evidence="1">The sequence shown here is derived from an EMBL/GenBank/DDBJ whole genome shotgun (WGS) entry which is preliminary data.</text>
</comment>
<protein>
    <submittedName>
        <fullName evidence="1">Uncharacterized protein</fullName>
    </submittedName>
</protein>
<keyword evidence="2" id="KW-1185">Reference proteome</keyword>
<name>A0A5J5ETC3_9PEZI</name>
<dbReference type="AlphaFoldDB" id="A0A5J5ETC3"/>
<accession>A0A5J5ETC3</accession>
<reference evidence="1 2" key="1">
    <citation type="submission" date="2019-09" db="EMBL/GenBank/DDBJ databases">
        <title>Draft genome of the ectomycorrhizal ascomycete Sphaerosporella brunnea.</title>
        <authorList>
            <consortium name="DOE Joint Genome Institute"/>
            <person name="Benucci G.M."/>
            <person name="Marozzi G."/>
            <person name="Antonielli L."/>
            <person name="Sanchez S."/>
            <person name="Marco P."/>
            <person name="Wang X."/>
            <person name="Falini L.B."/>
            <person name="Barry K."/>
            <person name="Haridas S."/>
            <person name="Lipzen A."/>
            <person name="Labutti K."/>
            <person name="Grigoriev I.V."/>
            <person name="Murat C."/>
            <person name="Martin F."/>
            <person name="Albertini E."/>
            <person name="Donnini D."/>
            <person name="Bonito G."/>
        </authorList>
    </citation>
    <scope>NUCLEOTIDE SEQUENCE [LARGE SCALE GENOMIC DNA]</scope>
    <source>
        <strain evidence="1 2">Sb_GMNB300</strain>
    </source>
</reference>
<gene>
    <name evidence="1" type="ORF">FN846DRAFT_908524</name>
</gene>
<dbReference type="EMBL" id="VXIS01000131">
    <property type="protein sequence ID" value="KAA8902549.1"/>
    <property type="molecule type" value="Genomic_DNA"/>
</dbReference>
<evidence type="ECO:0000313" key="2">
    <source>
        <dbReference type="Proteomes" id="UP000326924"/>
    </source>
</evidence>
<sequence>MGNAKYQDLADDLGLSCAVVRDGVENYFQDNQAWLCDRGNHSKWNAVRVDRLIATKTIATDKWLSKAVELGPLSSSVTTQPASTLKTTTFQMRQGTSGFTTMAKYQDMADDLGLSCAVVRDVVENYFQDNQQWLCERGNHSKWNAVRVDRLIATKTIATDKWLSKAVELGYVPRHVVQEIGKDNVNVQQTIILRGDNTAGTNTQNNDFPNATRDLRIHYDAIRDQIESAARVDWDIPQA</sequence>
<proteinExistence type="predicted"/>
<dbReference type="Proteomes" id="UP000326924">
    <property type="component" value="Unassembled WGS sequence"/>
</dbReference>
<organism evidence="1 2">
    <name type="scientific">Sphaerosporella brunnea</name>
    <dbReference type="NCBI Taxonomy" id="1250544"/>
    <lineage>
        <taxon>Eukaryota</taxon>
        <taxon>Fungi</taxon>
        <taxon>Dikarya</taxon>
        <taxon>Ascomycota</taxon>
        <taxon>Pezizomycotina</taxon>
        <taxon>Pezizomycetes</taxon>
        <taxon>Pezizales</taxon>
        <taxon>Pyronemataceae</taxon>
        <taxon>Sphaerosporella</taxon>
    </lineage>
</organism>
<evidence type="ECO:0000313" key="1">
    <source>
        <dbReference type="EMBL" id="KAA8902549.1"/>
    </source>
</evidence>